<sequence>MSGPAGQQDLTEESHKHSGKTKCTAALKQLYLILSVDNPPVIKLVNALHRAPPAREAILAALSRRMIQIHESKRECPGMDKLCNLVEVSEDWRKLLFEWSLDLIVKIESEDEAKDSYARLNLQERYATRASQSVPVALASLVSACMKTRDQKSGLVRQLVPMLRNAKSSGTSNVDMDVWNLLKLAKCVTGDHVHPSLVKEDEFHTDKIDWLLVYLGRNQPLLIFSWLIAALLAQEDDDKKQEEQEEQEEQEKEKEKEKKKEGTRSSRARCVPKGEWSSRAAARVIDALCQLRRETAVAVLQQVFDYMRTPAKDQQGVSIRQVLRLVIECPRLRLTFPLSQMWEIFAAGGERMEAEGEGEEEEVLSVSSYAASIFLQRAELIRSKDVCSFLEMLTATEMFKKSEARDKAEDSNRTQRSADGTRSENFQPSSAFLKLLHSYHVCILKTAEVAISSRMVDEEMRFSSEQDKEISASIRDGCAIVVRSLSSRVRSMALRCCRAIEHPLKHVWEEEEDRELVTSWLQLCSIQEGLEIGSVALAVLLCGEGDGGGGAGCDEFGQELLRRLHETLRILDPHVLILAAELILVPPEAGKEEEAEEEETIFAGRPSQSYEDVIEATNMVCELLSLQDLDKEEEEEEERRRGDKEDGQAPPPLPSPRDGSKMELALLTRMWNAAIARAGKLQVTADRKYLEEEEEEEGKKELKEKEEGKEEAGRNEGEKYSRAMALPEAKCISALCRLLRGIIAEVLARSQHNRPPDLWVLLLRFSTDSCSLLEACINCEEKALMRYCSHQCQQGKEETLPSSSSSSSSSCSSTRAELELWGLAVEGIKRLLLALARRSEQLQSSSSGFEFACSEISSWLMRKLVECGWRSTRETEGGGAGGGGAGGSMFMAAGRMEAGRKLLGRVVVGMEGSEGSLVEQNRSLYISVEGLAGRKRRRVVDAGRGGERTRKSCMLGTGRSSHSDMAANVDGPTLHILDLLASCFHKSP</sequence>
<dbReference type="GeneID" id="17287993"/>
<reference evidence="3" key="3">
    <citation type="submission" date="2016-03" db="UniProtKB">
        <authorList>
            <consortium name="EnsemblProtists"/>
        </authorList>
    </citation>
    <scope>IDENTIFICATION</scope>
</reference>
<feature type="compositionally biased region" description="Polar residues" evidence="1">
    <location>
        <begin position="414"/>
        <end position="425"/>
    </location>
</feature>
<feature type="region of interest" description="Disordered" evidence="1">
    <location>
        <begin position="239"/>
        <end position="270"/>
    </location>
</feature>
<feature type="compositionally biased region" description="Basic and acidic residues" evidence="1">
    <location>
        <begin position="697"/>
        <end position="719"/>
    </location>
</feature>
<evidence type="ECO:0000313" key="4">
    <source>
        <dbReference type="Proteomes" id="UP000011087"/>
    </source>
</evidence>
<dbReference type="KEGG" id="gtt:GUITHDRAFT_149408"/>
<dbReference type="PaxDb" id="55529-EKX31276"/>
<organism evidence="2">
    <name type="scientific">Guillardia theta (strain CCMP2712)</name>
    <name type="common">Cryptophyte</name>
    <dbReference type="NCBI Taxonomy" id="905079"/>
    <lineage>
        <taxon>Eukaryota</taxon>
        <taxon>Cryptophyceae</taxon>
        <taxon>Pyrenomonadales</taxon>
        <taxon>Geminigeraceae</taxon>
        <taxon>Guillardia</taxon>
    </lineage>
</organism>
<keyword evidence="4" id="KW-1185">Reference proteome</keyword>
<evidence type="ECO:0000313" key="3">
    <source>
        <dbReference type="EnsemblProtists" id="EKX31276"/>
    </source>
</evidence>
<reference evidence="4" key="2">
    <citation type="submission" date="2012-11" db="EMBL/GenBank/DDBJ databases">
        <authorList>
            <person name="Kuo A."/>
            <person name="Curtis B.A."/>
            <person name="Tanifuji G."/>
            <person name="Burki F."/>
            <person name="Gruber A."/>
            <person name="Irimia M."/>
            <person name="Maruyama S."/>
            <person name="Arias M.C."/>
            <person name="Ball S.G."/>
            <person name="Gile G.H."/>
            <person name="Hirakawa Y."/>
            <person name="Hopkins J.F."/>
            <person name="Rensing S.A."/>
            <person name="Schmutz J."/>
            <person name="Symeonidi A."/>
            <person name="Elias M."/>
            <person name="Eveleigh R.J."/>
            <person name="Herman E.K."/>
            <person name="Klute M.J."/>
            <person name="Nakayama T."/>
            <person name="Obornik M."/>
            <person name="Reyes-Prieto A."/>
            <person name="Armbrust E.V."/>
            <person name="Aves S.J."/>
            <person name="Beiko R.G."/>
            <person name="Coutinho P."/>
            <person name="Dacks J.B."/>
            <person name="Durnford D.G."/>
            <person name="Fast N.M."/>
            <person name="Green B.R."/>
            <person name="Grisdale C."/>
            <person name="Hempe F."/>
            <person name="Henrissat B."/>
            <person name="Hoppner M.P."/>
            <person name="Ishida K.-I."/>
            <person name="Kim E."/>
            <person name="Koreny L."/>
            <person name="Kroth P.G."/>
            <person name="Liu Y."/>
            <person name="Malik S.-B."/>
            <person name="Maier U.G."/>
            <person name="McRose D."/>
            <person name="Mock T."/>
            <person name="Neilson J.A."/>
            <person name="Onodera N.T."/>
            <person name="Poole A.M."/>
            <person name="Pritham E.J."/>
            <person name="Richards T.A."/>
            <person name="Rocap G."/>
            <person name="Roy S.W."/>
            <person name="Sarai C."/>
            <person name="Schaack S."/>
            <person name="Shirato S."/>
            <person name="Slamovits C.H."/>
            <person name="Spencer D.F."/>
            <person name="Suzuki S."/>
            <person name="Worden A.Z."/>
            <person name="Zauner S."/>
            <person name="Barry K."/>
            <person name="Bell C."/>
            <person name="Bharti A.K."/>
            <person name="Crow J.A."/>
            <person name="Grimwood J."/>
            <person name="Kramer R."/>
            <person name="Lindquist E."/>
            <person name="Lucas S."/>
            <person name="Salamov A."/>
            <person name="McFadden G.I."/>
            <person name="Lane C.E."/>
            <person name="Keeling P.J."/>
            <person name="Gray M.W."/>
            <person name="Grigoriev I.V."/>
            <person name="Archibald J.M."/>
        </authorList>
    </citation>
    <scope>NUCLEOTIDE SEQUENCE</scope>
    <source>
        <strain evidence="4">CCMP2712</strain>
    </source>
</reference>
<gene>
    <name evidence="2" type="ORF">GUITHDRAFT_149408</name>
</gene>
<dbReference type="EnsemblProtists" id="EKX31276">
    <property type="protein sequence ID" value="EKX31276"/>
    <property type="gene ID" value="GUITHDRAFT_149408"/>
</dbReference>
<feature type="compositionally biased region" description="Basic and acidic residues" evidence="1">
    <location>
        <begin position="251"/>
        <end position="264"/>
    </location>
</feature>
<evidence type="ECO:0000256" key="1">
    <source>
        <dbReference type="SAM" id="MobiDB-lite"/>
    </source>
</evidence>
<dbReference type="HOGENOM" id="CLU_302204_0_0_1"/>
<evidence type="ECO:0000313" key="2">
    <source>
        <dbReference type="EMBL" id="EKX31276.1"/>
    </source>
</evidence>
<accession>L1I4Y3</accession>
<feature type="region of interest" description="Disordered" evidence="1">
    <location>
        <begin position="402"/>
        <end position="425"/>
    </location>
</feature>
<feature type="non-terminal residue" evidence="2">
    <location>
        <position position="988"/>
    </location>
</feature>
<dbReference type="Proteomes" id="UP000011087">
    <property type="component" value="Unassembled WGS sequence"/>
</dbReference>
<feature type="region of interest" description="Disordered" evidence="1">
    <location>
        <begin position="625"/>
        <end position="660"/>
    </location>
</feature>
<protein>
    <submittedName>
        <fullName evidence="2 3">Uncharacterized protein</fullName>
    </submittedName>
</protein>
<reference evidence="2 4" key="1">
    <citation type="journal article" date="2012" name="Nature">
        <title>Algal genomes reveal evolutionary mosaicism and the fate of nucleomorphs.</title>
        <authorList>
            <consortium name="DOE Joint Genome Institute"/>
            <person name="Curtis B.A."/>
            <person name="Tanifuji G."/>
            <person name="Burki F."/>
            <person name="Gruber A."/>
            <person name="Irimia M."/>
            <person name="Maruyama S."/>
            <person name="Arias M.C."/>
            <person name="Ball S.G."/>
            <person name="Gile G.H."/>
            <person name="Hirakawa Y."/>
            <person name="Hopkins J.F."/>
            <person name="Kuo A."/>
            <person name="Rensing S.A."/>
            <person name="Schmutz J."/>
            <person name="Symeonidi A."/>
            <person name="Elias M."/>
            <person name="Eveleigh R.J."/>
            <person name="Herman E.K."/>
            <person name="Klute M.J."/>
            <person name="Nakayama T."/>
            <person name="Obornik M."/>
            <person name="Reyes-Prieto A."/>
            <person name="Armbrust E.V."/>
            <person name="Aves S.J."/>
            <person name="Beiko R.G."/>
            <person name="Coutinho P."/>
            <person name="Dacks J.B."/>
            <person name="Durnford D.G."/>
            <person name="Fast N.M."/>
            <person name="Green B.R."/>
            <person name="Grisdale C.J."/>
            <person name="Hempel F."/>
            <person name="Henrissat B."/>
            <person name="Hoppner M.P."/>
            <person name="Ishida K."/>
            <person name="Kim E."/>
            <person name="Koreny L."/>
            <person name="Kroth P.G."/>
            <person name="Liu Y."/>
            <person name="Malik S.B."/>
            <person name="Maier U.G."/>
            <person name="McRose D."/>
            <person name="Mock T."/>
            <person name="Neilson J.A."/>
            <person name="Onodera N.T."/>
            <person name="Poole A.M."/>
            <person name="Pritham E.J."/>
            <person name="Richards T.A."/>
            <person name="Rocap G."/>
            <person name="Roy S.W."/>
            <person name="Sarai C."/>
            <person name="Schaack S."/>
            <person name="Shirato S."/>
            <person name="Slamovits C.H."/>
            <person name="Spencer D.F."/>
            <person name="Suzuki S."/>
            <person name="Worden A.Z."/>
            <person name="Zauner S."/>
            <person name="Barry K."/>
            <person name="Bell C."/>
            <person name="Bharti A.K."/>
            <person name="Crow J.A."/>
            <person name="Grimwood J."/>
            <person name="Kramer R."/>
            <person name="Lindquist E."/>
            <person name="Lucas S."/>
            <person name="Salamov A."/>
            <person name="McFadden G.I."/>
            <person name="Lane C.E."/>
            <person name="Keeling P.J."/>
            <person name="Gray M.W."/>
            <person name="Grigoriev I.V."/>
            <person name="Archibald J.M."/>
        </authorList>
    </citation>
    <scope>NUCLEOTIDE SEQUENCE</scope>
    <source>
        <strain evidence="2 4">CCMP2712</strain>
    </source>
</reference>
<name>L1I4Y3_GUITC</name>
<dbReference type="RefSeq" id="XP_005818256.1">
    <property type="nucleotide sequence ID" value="XM_005818199.1"/>
</dbReference>
<proteinExistence type="predicted"/>
<feature type="compositionally biased region" description="Basic and acidic residues" evidence="1">
    <location>
        <begin position="638"/>
        <end position="647"/>
    </location>
</feature>
<feature type="compositionally biased region" description="Basic and acidic residues" evidence="1">
    <location>
        <begin position="402"/>
        <end position="413"/>
    </location>
</feature>
<dbReference type="AlphaFoldDB" id="L1I4Y3"/>
<dbReference type="EMBL" id="JH993314">
    <property type="protein sequence ID" value="EKX31276.1"/>
    <property type="molecule type" value="Genomic_DNA"/>
</dbReference>
<feature type="region of interest" description="Disordered" evidence="1">
    <location>
        <begin position="691"/>
        <end position="719"/>
    </location>
</feature>